<keyword evidence="3" id="KW-1185">Reference proteome</keyword>
<dbReference type="EMBL" id="MU003872">
    <property type="protein sequence ID" value="KAF2716501.1"/>
    <property type="molecule type" value="Genomic_DNA"/>
</dbReference>
<organism evidence="2 3">
    <name type="scientific">Polychaeton citri CBS 116435</name>
    <dbReference type="NCBI Taxonomy" id="1314669"/>
    <lineage>
        <taxon>Eukaryota</taxon>
        <taxon>Fungi</taxon>
        <taxon>Dikarya</taxon>
        <taxon>Ascomycota</taxon>
        <taxon>Pezizomycotina</taxon>
        <taxon>Dothideomycetes</taxon>
        <taxon>Dothideomycetidae</taxon>
        <taxon>Capnodiales</taxon>
        <taxon>Capnodiaceae</taxon>
        <taxon>Polychaeton</taxon>
    </lineage>
</organism>
<name>A0A9P4Q193_9PEZI</name>
<dbReference type="AlphaFoldDB" id="A0A9P4Q193"/>
<sequence length="255" mass="28456">MGRSKPGTAMQKFTRDYARSRQIRRHVFARPGSAYASLGASNAQLSRRTGRRNLPLLGQQQEGGDRDVELDEGEDEEDSNSRGGSPNIHRGNERSNARLPMWKMNPYTTATPPVIAFPSKQTPDSLLYAAQLVPAPVEYWLSTTTTGDRNRQLDSPSAHHTLTSHTLGIARLPSFRLSAFLFAITAVLDAKHPRFLSRYGWKLAVKKFDYKEEKLAEVFLVCEGRGAAVALCIILEKELISGRMVRPKFVSDIDV</sequence>
<evidence type="ECO:0000313" key="2">
    <source>
        <dbReference type="EMBL" id="KAF2716501.1"/>
    </source>
</evidence>
<feature type="region of interest" description="Disordered" evidence="1">
    <location>
        <begin position="32"/>
        <end position="100"/>
    </location>
</feature>
<dbReference type="Proteomes" id="UP000799441">
    <property type="component" value="Unassembled WGS sequence"/>
</dbReference>
<evidence type="ECO:0000313" key="3">
    <source>
        <dbReference type="Proteomes" id="UP000799441"/>
    </source>
</evidence>
<gene>
    <name evidence="2" type="ORF">K431DRAFT_298614</name>
</gene>
<comment type="caution">
    <text evidence="2">The sequence shown here is derived from an EMBL/GenBank/DDBJ whole genome shotgun (WGS) entry which is preliminary data.</text>
</comment>
<feature type="compositionally biased region" description="Acidic residues" evidence="1">
    <location>
        <begin position="68"/>
        <end position="78"/>
    </location>
</feature>
<proteinExistence type="predicted"/>
<accession>A0A9P4Q193</accession>
<protein>
    <submittedName>
        <fullName evidence="2">Uncharacterized protein</fullName>
    </submittedName>
</protein>
<evidence type="ECO:0000256" key="1">
    <source>
        <dbReference type="SAM" id="MobiDB-lite"/>
    </source>
</evidence>
<reference evidence="2" key="1">
    <citation type="journal article" date="2020" name="Stud. Mycol.">
        <title>101 Dothideomycetes genomes: a test case for predicting lifestyles and emergence of pathogens.</title>
        <authorList>
            <person name="Haridas S."/>
            <person name="Albert R."/>
            <person name="Binder M."/>
            <person name="Bloem J."/>
            <person name="Labutti K."/>
            <person name="Salamov A."/>
            <person name="Andreopoulos B."/>
            <person name="Baker S."/>
            <person name="Barry K."/>
            <person name="Bills G."/>
            <person name="Bluhm B."/>
            <person name="Cannon C."/>
            <person name="Castanera R."/>
            <person name="Culley D."/>
            <person name="Daum C."/>
            <person name="Ezra D."/>
            <person name="Gonzalez J."/>
            <person name="Henrissat B."/>
            <person name="Kuo A."/>
            <person name="Liang C."/>
            <person name="Lipzen A."/>
            <person name="Lutzoni F."/>
            <person name="Magnuson J."/>
            <person name="Mondo S."/>
            <person name="Nolan M."/>
            <person name="Ohm R."/>
            <person name="Pangilinan J."/>
            <person name="Park H.-J."/>
            <person name="Ramirez L."/>
            <person name="Alfaro M."/>
            <person name="Sun H."/>
            <person name="Tritt A."/>
            <person name="Yoshinaga Y."/>
            <person name="Zwiers L.-H."/>
            <person name="Turgeon B."/>
            <person name="Goodwin S."/>
            <person name="Spatafora J."/>
            <person name="Crous P."/>
            <person name="Grigoriev I."/>
        </authorList>
    </citation>
    <scope>NUCLEOTIDE SEQUENCE</scope>
    <source>
        <strain evidence="2">CBS 116435</strain>
    </source>
</reference>